<accession>A0A1Q9BX83</accession>
<comment type="caution">
    <text evidence="1">The sequence shown here is derived from an EMBL/GenBank/DDBJ whole genome shotgun (WGS) entry which is preliminary data.</text>
</comment>
<dbReference type="EMBL" id="LSRX01002597">
    <property type="protein sequence ID" value="OLP75313.1"/>
    <property type="molecule type" value="Genomic_DNA"/>
</dbReference>
<name>A0A1Q9BX83_SYMMI</name>
<evidence type="ECO:0000313" key="2">
    <source>
        <dbReference type="Proteomes" id="UP000186817"/>
    </source>
</evidence>
<proteinExistence type="predicted"/>
<protein>
    <submittedName>
        <fullName evidence="1">Uncharacterized protein</fullName>
    </submittedName>
</protein>
<organism evidence="1 2">
    <name type="scientific">Symbiodinium microadriaticum</name>
    <name type="common">Dinoflagellate</name>
    <name type="synonym">Zooxanthella microadriatica</name>
    <dbReference type="NCBI Taxonomy" id="2951"/>
    <lineage>
        <taxon>Eukaryota</taxon>
        <taxon>Sar</taxon>
        <taxon>Alveolata</taxon>
        <taxon>Dinophyceae</taxon>
        <taxon>Suessiales</taxon>
        <taxon>Symbiodiniaceae</taxon>
        <taxon>Symbiodinium</taxon>
    </lineage>
</organism>
<dbReference type="SUPFAM" id="SSF81301">
    <property type="entry name" value="Nucleotidyltransferase"/>
    <property type="match status" value="1"/>
</dbReference>
<sequence length="195" mass="21472">MEANGIEITIAGSLARNVVTEPRFTKDIDVNLRLEPGSVDKFVAAATAVGAEVREIGRPRRGRGILTDDEVFLVGISYSGIPTDVFFNTWWGSQDAVDDAFLVEVDGQGWRFISPTSLCLFKILFLSESSPERVLLKHIEDIYALLEVSKIPVDRRYVSASVSKLLPSTDFRFKLWHGIASGEKLSSILAGALNL</sequence>
<dbReference type="AlphaFoldDB" id="A0A1Q9BX83"/>
<reference evidence="1 2" key="1">
    <citation type="submission" date="2016-02" db="EMBL/GenBank/DDBJ databases">
        <title>Genome analysis of coral dinoflagellate symbionts highlights evolutionary adaptations to a symbiotic lifestyle.</title>
        <authorList>
            <person name="Aranda M."/>
            <person name="Li Y."/>
            <person name="Liew Y.J."/>
            <person name="Baumgarten S."/>
            <person name="Simakov O."/>
            <person name="Wilson M."/>
            <person name="Piel J."/>
            <person name="Ashoor H."/>
            <person name="Bougouffa S."/>
            <person name="Bajic V.B."/>
            <person name="Ryu T."/>
            <person name="Ravasi T."/>
            <person name="Bayer T."/>
            <person name="Micklem G."/>
            <person name="Kim H."/>
            <person name="Bhak J."/>
            <person name="Lajeunesse T.C."/>
            <person name="Voolstra C.R."/>
        </authorList>
    </citation>
    <scope>NUCLEOTIDE SEQUENCE [LARGE SCALE GENOMIC DNA]</scope>
    <source>
        <strain evidence="1 2">CCMP2467</strain>
    </source>
</reference>
<dbReference type="OrthoDB" id="419927at2759"/>
<gene>
    <name evidence="1" type="ORF">AK812_SmicGene44915</name>
</gene>
<dbReference type="InterPro" id="IPR043519">
    <property type="entry name" value="NT_sf"/>
</dbReference>
<dbReference type="Proteomes" id="UP000186817">
    <property type="component" value="Unassembled WGS sequence"/>
</dbReference>
<keyword evidence="2" id="KW-1185">Reference proteome</keyword>
<evidence type="ECO:0000313" key="1">
    <source>
        <dbReference type="EMBL" id="OLP75313.1"/>
    </source>
</evidence>